<dbReference type="EMBL" id="SLVV01000008">
    <property type="protein sequence ID" value="TCN24126.1"/>
    <property type="molecule type" value="Genomic_DNA"/>
</dbReference>
<feature type="chain" id="PRO_5020839667" evidence="2">
    <location>
        <begin position="26"/>
        <end position="120"/>
    </location>
</feature>
<evidence type="ECO:0000256" key="1">
    <source>
        <dbReference type="SAM" id="MobiDB-lite"/>
    </source>
</evidence>
<reference evidence="3 4" key="1">
    <citation type="journal article" date="2015" name="Stand. Genomic Sci.">
        <title>Genomic Encyclopedia of Bacterial and Archaeal Type Strains, Phase III: the genomes of soil and plant-associated and newly described type strains.</title>
        <authorList>
            <person name="Whitman W.B."/>
            <person name="Woyke T."/>
            <person name="Klenk H.P."/>
            <person name="Zhou Y."/>
            <person name="Lilburn T.G."/>
            <person name="Beck B.J."/>
            <person name="De Vos P."/>
            <person name="Vandamme P."/>
            <person name="Eisen J.A."/>
            <person name="Garrity G."/>
            <person name="Hugenholtz P."/>
            <person name="Kyrpides N.C."/>
        </authorList>
    </citation>
    <scope>NUCLEOTIDE SEQUENCE [LARGE SCALE GENOMIC DNA]</scope>
    <source>
        <strain evidence="3 4">CV53</strain>
    </source>
</reference>
<organism evidence="3 4">
    <name type="scientific">Mesobacillus foraminis</name>
    <dbReference type="NCBI Taxonomy" id="279826"/>
    <lineage>
        <taxon>Bacteria</taxon>
        <taxon>Bacillati</taxon>
        <taxon>Bacillota</taxon>
        <taxon>Bacilli</taxon>
        <taxon>Bacillales</taxon>
        <taxon>Bacillaceae</taxon>
        <taxon>Mesobacillus</taxon>
    </lineage>
</organism>
<evidence type="ECO:0000256" key="2">
    <source>
        <dbReference type="SAM" id="SignalP"/>
    </source>
</evidence>
<name>A0A4R2BBM5_9BACI</name>
<feature type="region of interest" description="Disordered" evidence="1">
    <location>
        <begin position="21"/>
        <end position="120"/>
    </location>
</feature>
<evidence type="ECO:0000313" key="4">
    <source>
        <dbReference type="Proteomes" id="UP000295689"/>
    </source>
</evidence>
<keyword evidence="4" id="KW-1185">Reference proteome</keyword>
<dbReference type="RefSeq" id="WP_181215903.1">
    <property type="nucleotide sequence ID" value="NZ_JABUHM010000007.1"/>
</dbReference>
<sequence>MNKLLKLLGGSLLSAMLLVGCGTNDDNDPPPNGDTDVQNPADDNDGAEINRFDNNNGNNGGNNGNGNNDDTNGERIFNDNNNNNDTNRDGDGDMFRDNNDRGEDGMEDDLDRNDRDEKDR</sequence>
<gene>
    <name evidence="3" type="ORF">EV146_108240</name>
</gene>
<feature type="signal peptide" evidence="2">
    <location>
        <begin position="1"/>
        <end position="25"/>
    </location>
</feature>
<dbReference type="Proteomes" id="UP000295689">
    <property type="component" value="Unassembled WGS sequence"/>
</dbReference>
<accession>A0A4R2BBM5</accession>
<keyword evidence="2" id="KW-0732">Signal</keyword>
<comment type="caution">
    <text evidence="3">The sequence shown here is derived from an EMBL/GenBank/DDBJ whole genome shotgun (WGS) entry which is preliminary data.</text>
</comment>
<proteinExistence type="predicted"/>
<feature type="compositionally biased region" description="Basic and acidic residues" evidence="1">
    <location>
        <begin position="86"/>
        <end position="104"/>
    </location>
</feature>
<dbReference type="AlphaFoldDB" id="A0A4R2BBM5"/>
<protein>
    <submittedName>
        <fullName evidence="3">Uncharacterized protein</fullName>
    </submittedName>
</protein>
<dbReference type="PROSITE" id="PS51257">
    <property type="entry name" value="PROKAR_LIPOPROTEIN"/>
    <property type="match status" value="1"/>
</dbReference>
<evidence type="ECO:0000313" key="3">
    <source>
        <dbReference type="EMBL" id="TCN24126.1"/>
    </source>
</evidence>